<evidence type="ECO:0000313" key="2">
    <source>
        <dbReference type="EMBL" id="KAA6408333.1"/>
    </source>
</evidence>
<organism evidence="2 3">
    <name type="scientific">Lasallia pustulata</name>
    <dbReference type="NCBI Taxonomy" id="136370"/>
    <lineage>
        <taxon>Eukaryota</taxon>
        <taxon>Fungi</taxon>
        <taxon>Dikarya</taxon>
        <taxon>Ascomycota</taxon>
        <taxon>Pezizomycotina</taxon>
        <taxon>Lecanoromycetes</taxon>
        <taxon>OSLEUM clade</taxon>
        <taxon>Umbilicariomycetidae</taxon>
        <taxon>Umbilicariales</taxon>
        <taxon>Umbilicariaceae</taxon>
        <taxon>Lasallia</taxon>
    </lineage>
</organism>
<reference evidence="2 3" key="1">
    <citation type="submission" date="2019-09" db="EMBL/GenBank/DDBJ databases">
        <title>The hologenome of the rock-dwelling lichen Lasallia pustulata.</title>
        <authorList>
            <person name="Greshake Tzovaras B."/>
            <person name="Segers F."/>
            <person name="Bicker A."/>
            <person name="Dal Grande F."/>
            <person name="Otte J."/>
            <person name="Hankeln T."/>
            <person name="Schmitt I."/>
            <person name="Ebersberger I."/>
        </authorList>
    </citation>
    <scope>NUCLEOTIDE SEQUENCE [LARGE SCALE GENOMIC DNA]</scope>
    <source>
        <strain evidence="2">A1-1</strain>
    </source>
</reference>
<gene>
    <name evidence="2" type="ORF">FRX48_08075</name>
</gene>
<comment type="caution">
    <text evidence="2">The sequence shown here is derived from an EMBL/GenBank/DDBJ whole genome shotgun (WGS) entry which is preliminary data.</text>
</comment>
<accession>A0A5M8PH12</accession>
<evidence type="ECO:0000256" key="1">
    <source>
        <dbReference type="SAM" id="MobiDB-lite"/>
    </source>
</evidence>
<sequence length="119" mass="13949">MAETEDENGIQTRERINASIRKAIKTYEDFDFKDTDLWESFKEDFEDSTEQTFKDASNHEIRRLRTILRKRGAWIQKRARTHNTSTLKGRTPQGKKARLIEEGDGDSEVEEAPEVFKID</sequence>
<dbReference type="AlphaFoldDB" id="A0A5M8PH12"/>
<name>A0A5M8PH12_9LECA</name>
<evidence type="ECO:0000313" key="3">
    <source>
        <dbReference type="Proteomes" id="UP000324767"/>
    </source>
</evidence>
<proteinExistence type="predicted"/>
<feature type="compositionally biased region" description="Acidic residues" evidence="1">
    <location>
        <begin position="102"/>
        <end position="113"/>
    </location>
</feature>
<dbReference type="Proteomes" id="UP000324767">
    <property type="component" value="Unassembled WGS sequence"/>
</dbReference>
<dbReference type="OrthoDB" id="3595191at2759"/>
<dbReference type="EMBL" id="VXIT01000014">
    <property type="protein sequence ID" value="KAA6408333.1"/>
    <property type="molecule type" value="Genomic_DNA"/>
</dbReference>
<protein>
    <submittedName>
        <fullName evidence="2">Uncharacterized protein</fullName>
    </submittedName>
</protein>
<feature type="region of interest" description="Disordered" evidence="1">
    <location>
        <begin position="80"/>
        <end position="119"/>
    </location>
</feature>